<comment type="caution">
    <text evidence="3">The sequence shown here is derived from an EMBL/GenBank/DDBJ whole genome shotgun (WGS) entry which is preliminary data.</text>
</comment>
<gene>
    <name evidence="3" type="ORF">WMW72_31925</name>
</gene>
<dbReference type="RefSeq" id="WP_341419648.1">
    <property type="nucleotide sequence ID" value="NZ_JBBPCC010000031.1"/>
</dbReference>
<feature type="domain" description="SPFH" evidence="2">
    <location>
        <begin position="18"/>
        <end position="234"/>
    </location>
</feature>
<evidence type="ECO:0000313" key="4">
    <source>
        <dbReference type="Proteomes" id="UP001469365"/>
    </source>
</evidence>
<evidence type="ECO:0000259" key="1">
    <source>
        <dbReference type="Pfam" id="PF12773"/>
    </source>
</evidence>
<dbReference type="EMBL" id="JBBPCC010000031">
    <property type="protein sequence ID" value="MEK8132515.1"/>
    <property type="molecule type" value="Genomic_DNA"/>
</dbReference>
<sequence length="398" mass="44038">MAILNVLKFDGPPDRLVWKYPSDELATWSELIVHETQEALLFKNGQALDLFGPGRHTLSTQNIPFLSALMNLPYGGDSPFKAEVWFVNKTNRMDMKWGTASPIQLQEPRFQLIVSVRAFGQFGVQIVDTRKLLLKLVGTLPALDQEALGTYFRGILLMNMKEIISGYLIHKKISVLDIHAYVTEIAKHMEERVGSIFEEYGLRLFNFTIDSINFPDDPAINRVREALAKKAEMDIMGYTYQQERTFNTLENAARNTSSPLRDVGFDLGLGQSLGQGLGTAVGQTFSQIVGNPAEGLGHTGVMCDECRKPMPPGSKFCPNCGDAYRPCPNCQADNAKDATECKACRTPLGIICPNCGVVAEKGKFCHECGSSLILTCKQCQHTVQPGQKFCLECGNKLT</sequence>
<dbReference type="InterPro" id="IPR036013">
    <property type="entry name" value="Band_7/SPFH_dom_sf"/>
</dbReference>
<dbReference type="InterPro" id="IPR025874">
    <property type="entry name" value="DZR"/>
</dbReference>
<dbReference type="Pfam" id="PF12773">
    <property type="entry name" value="DZR"/>
    <property type="match status" value="1"/>
</dbReference>
<reference evidence="3 4" key="1">
    <citation type="submission" date="2024-04" db="EMBL/GenBank/DDBJ databases">
        <title>draft genome sequnece of Paenibacillus filicis.</title>
        <authorList>
            <person name="Kim D.-U."/>
        </authorList>
    </citation>
    <scope>NUCLEOTIDE SEQUENCE [LARGE SCALE GENOMIC DNA]</scope>
    <source>
        <strain evidence="3 4">KACC14197</strain>
    </source>
</reference>
<dbReference type="PANTHER" id="PTHR37826">
    <property type="entry name" value="FLOTILLIN BAND_7_5 DOMAIN PROTEIN"/>
    <property type="match status" value="1"/>
</dbReference>
<dbReference type="CDD" id="cd03408">
    <property type="entry name" value="SPFH_like_u1"/>
    <property type="match status" value="1"/>
</dbReference>
<dbReference type="InterPro" id="IPR033880">
    <property type="entry name" value="SPFH_YdjI"/>
</dbReference>
<dbReference type="Pfam" id="PF13421">
    <property type="entry name" value="Band_7_1"/>
    <property type="match status" value="1"/>
</dbReference>
<feature type="domain" description="DZANK-type" evidence="1">
    <location>
        <begin position="327"/>
        <end position="369"/>
    </location>
</feature>
<dbReference type="SUPFAM" id="SSF117892">
    <property type="entry name" value="Band 7/SPFH domain"/>
    <property type="match status" value="1"/>
</dbReference>
<organism evidence="3 4">
    <name type="scientific">Paenibacillus filicis</name>
    <dbReference type="NCBI Taxonomy" id="669464"/>
    <lineage>
        <taxon>Bacteria</taxon>
        <taxon>Bacillati</taxon>
        <taxon>Bacillota</taxon>
        <taxon>Bacilli</taxon>
        <taxon>Bacillales</taxon>
        <taxon>Paenibacillaceae</taxon>
        <taxon>Paenibacillus</taxon>
    </lineage>
</organism>
<name>A0ABU9DUH2_9BACL</name>
<dbReference type="PANTHER" id="PTHR37826:SF2">
    <property type="entry name" value="ZINC-RIBBON DOMAIN-CONTAINING PROTEIN"/>
    <property type="match status" value="1"/>
</dbReference>
<keyword evidence="4" id="KW-1185">Reference proteome</keyword>
<proteinExistence type="predicted"/>
<evidence type="ECO:0000313" key="3">
    <source>
        <dbReference type="EMBL" id="MEK8132515.1"/>
    </source>
</evidence>
<dbReference type="Proteomes" id="UP001469365">
    <property type="component" value="Unassembled WGS sequence"/>
</dbReference>
<accession>A0ABU9DUH2</accession>
<protein>
    <submittedName>
        <fullName evidence="3">SPFH domain-containing protein</fullName>
    </submittedName>
</protein>
<evidence type="ECO:0000259" key="2">
    <source>
        <dbReference type="Pfam" id="PF13421"/>
    </source>
</evidence>